<keyword evidence="7" id="KW-0456">Lyase</keyword>
<evidence type="ECO:0000256" key="9">
    <source>
        <dbReference type="SAM" id="MobiDB-lite"/>
    </source>
</evidence>
<protein>
    <recommendedName>
        <fullName evidence="8">Abasic site processing protein</fullName>
        <ecNumber evidence="8">3.4.-.-</ecNumber>
    </recommendedName>
</protein>
<name>A0ABV3YZK0_9PROT</name>
<keyword evidence="3" id="KW-0227">DNA damage</keyword>
<dbReference type="Proteomes" id="UP001560685">
    <property type="component" value="Unassembled WGS sequence"/>
</dbReference>
<evidence type="ECO:0000256" key="3">
    <source>
        <dbReference type="ARBA" id="ARBA00022763"/>
    </source>
</evidence>
<dbReference type="InterPro" id="IPR036590">
    <property type="entry name" value="SRAP-like"/>
</dbReference>
<comment type="similarity">
    <text evidence="1 8">Belongs to the SOS response-associated peptidase family.</text>
</comment>
<evidence type="ECO:0000313" key="10">
    <source>
        <dbReference type="EMBL" id="MEX6631960.1"/>
    </source>
</evidence>
<sequence>MNCCYLTLMCGRYTLKSPPSEVATLFDVDVRDNFPPRYNICPTQPVSVVYQNERRARQYSLMRWGFIPSWAKGEFLEKLVSRPLINARSETVLEKASFQSAFKRRRCLVPADGFYEWRGSKGGMKQPYAIQRDGTGLFAFAAIWETAQDPDGGEIDTLAILTAAAGRDLKSIHSREPVVISPDHFTLWLEADERDLKQVMSMLSAAPTGTWSMHAVSTDVNSPRNDGPSLPEPIERSLF</sequence>
<dbReference type="RefSeq" id="WP_369311575.1">
    <property type="nucleotide sequence ID" value="NZ_JBEHZE010000001.1"/>
</dbReference>
<reference evidence="10 11" key="1">
    <citation type="submission" date="2024-05" db="EMBL/GenBank/DDBJ databases">
        <title>Three bacterial strains, DH-69, EH-24, and ECK-19 isolated from coastal sediments.</title>
        <authorList>
            <person name="Ye Y.-Q."/>
            <person name="Du Z.-J."/>
        </authorList>
    </citation>
    <scope>NUCLEOTIDE SEQUENCE [LARGE SCALE GENOMIC DNA]</scope>
    <source>
        <strain evidence="10 11">ECK-19</strain>
    </source>
</reference>
<organism evidence="10 11">
    <name type="scientific">Hyphococcus lacteus</name>
    <dbReference type="NCBI Taxonomy" id="3143536"/>
    <lineage>
        <taxon>Bacteria</taxon>
        <taxon>Pseudomonadati</taxon>
        <taxon>Pseudomonadota</taxon>
        <taxon>Alphaproteobacteria</taxon>
        <taxon>Parvularculales</taxon>
        <taxon>Parvularculaceae</taxon>
        <taxon>Hyphococcus</taxon>
    </lineage>
</organism>
<evidence type="ECO:0000256" key="7">
    <source>
        <dbReference type="ARBA" id="ARBA00023239"/>
    </source>
</evidence>
<gene>
    <name evidence="10" type="ORF">ABFZ84_00215</name>
</gene>
<evidence type="ECO:0000256" key="6">
    <source>
        <dbReference type="ARBA" id="ARBA00023125"/>
    </source>
</evidence>
<evidence type="ECO:0000313" key="11">
    <source>
        <dbReference type="Proteomes" id="UP001560685"/>
    </source>
</evidence>
<accession>A0ABV3YZK0</accession>
<dbReference type="Gene3D" id="3.90.1680.10">
    <property type="entry name" value="SOS response associated peptidase-like"/>
    <property type="match status" value="1"/>
</dbReference>
<dbReference type="EC" id="3.4.-.-" evidence="8"/>
<keyword evidence="6" id="KW-0238">DNA-binding</keyword>
<dbReference type="InterPro" id="IPR003738">
    <property type="entry name" value="SRAP"/>
</dbReference>
<keyword evidence="11" id="KW-1185">Reference proteome</keyword>
<evidence type="ECO:0000256" key="4">
    <source>
        <dbReference type="ARBA" id="ARBA00022801"/>
    </source>
</evidence>
<dbReference type="PANTHER" id="PTHR13604:SF0">
    <property type="entry name" value="ABASIC SITE PROCESSING PROTEIN HMCES"/>
    <property type="match status" value="1"/>
</dbReference>
<evidence type="ECO:0000256" key="1">
    <source>
        <dbReference type="ARBA" id="ARBA00008136"/>
    </source>
</evidence>
<keyword evidence="5" id="KW-0190">Covalent protein-DNA linkage</keyword>
<evidence type="ECO:0000256" key="2">
    <source>
        <dbReference type="ARBA" id="ARBA00022670"/>
    </source>
</evidence>
<evidence type="ECO:0000256" key="8">
    <source>
        <dbReference type="RuleBase" id="RU364100"/>
    </source>
</evidence>
<proteinExistence type="inferred from homology"/>
<keyword evidence="2 8" id="KW-0645">Protease</keyword>
<dbReference type="Pfam" id="PF02586">
    <property type="entry name" value="SRAP"/>
    <property type="match status" value="1"/>
</dbReference>
<evidence type="ECO:0000256" key="5">
    <source>
        <dbReference type="ARBA" id="ARBA00023124"/>
    </source>
</evidence>
<dbReference type="EMBL" id="JBEHZE010000001">
    <property type="protein sequence ID" value="MEX6631960.1"/>
    <property type="molecule type" value="Genomic_DNA"/>
</dbReference>
<keyword evidence="4 8" id="KW-0378">Hydrolase</keyword>
<comment type="caution">
    <text evidence="10">The sequence shown here is derived from an EMBL/GenBank/DDBJ whole genome shotgun (WGS) entry which is preliminary data.</text>
</comment>
<dbReference type="PANTHER" id="PTHR13604">
    <property type="entry name" value="DC12-RELATED"/>
    <property type="match status" value="1"/>
</dbReference>
<dbReference type="SUPFAM" id="SSF143081">
    <property type="entry name" value="BB1717-like"/>
    <property type="match status" value="1"/>
</dbReference>
<feature type="region of interest" description="Disordered" evidence="9">
    <location>
        <begin position="215"/>
        <end position="239"/>
    </location>
</feature>